<protein>
    <recommendedName>
        <fullName evidence="1">ATP-dependent DNA helicase</fullName>
        <ecNumber evidence="1">5.6.2.3</ecNumber>
    </recommendedName>
</protein>
<dbReference type="Pfam" id="PF05970">
    <property type="entry name" value="PIF1"/>
    <property type="match status" value="1"/>
</dbReference>
<evidence type="ECO:0000259" key="7">
    <source>
        <dbReference type="Pfam" id="PF20209"/>
    </source>
</evidence>
<dbReference type="SUPFAM" id="SSF52540">
    <property type="entry name" value="P-loop containing nucleoside triphosphate hydrolases"/>
    <property type="match status" value="2"/>
</dbReference>
<dbReference type="InterPro" id="IPR027417">
    <property type="entry name" value="P-loop_NTPase"/>
</dbReference>
<dbReference type="PANTHER" id="PTHR47642:SF5">
    <property type="entry name" value="ATP-DEPENDENT DNA HELICASE"/>
    <property type="match status" value="1"/>
</dbReference>
<dbReference type="InterPro" id="IPR046700">
    <property type="entry name" value="DUF6570"/>
</dbReference>
<dbReference type="PANTHER" id="PTHR47642">
    <property type="entry name" value="ATP-DEPENDENT DNA HELICASE"/>
    <property type="match status" value="1"/>
</dbReference>
<dbReference type="GO" id="GO:0043139">
    <property type="term" value="F:5'-3' DNA helicase activity"/>
    <property type="evidence" value="ECO:0007669"/>
    <property type="project" value="UniProtKB-EC"/>
</dbReference>
<feature type="domain" description="Helitron helicase-like" evidence="5">
    <location>
        <begin position="543"/>
        <end position="666"/>
    </location>
</feature>
<evidence type="ECO:0000313" key="9">
    <source>
        <dbReference type="Proteomes" id="UP000663887"/>
    </source>
</evidence>
<comment type="cofactor">
    <cofactor evidence="1">
        <name>Mg(2+)</name>
        <dbReference type="ChEBI" id="CHEBI:18420"/>
    </cofactor>
</comment>
<accession>A0A816YUA6</accession>
<keyword evidence="1" id="KW-0233">DNA recombination</keyword>
<dbReference type="InterPro" id="IPR010285">
    <property type="entry name" value="DNA_helicase_pif1-like_DEAD"/>
</dbReference>
<dbReference type="InterPro" id="IPR005135">
    <property type="entry name" value="Endo/exonuclease/phosphatase"/>
</dbReference>
<keyword evidence="1" id="KW-0547">Nucleotide-binding</keyword>
<reference evidence="8" key="1">
    <citation type="submission" date="2021-02" db="EMBL/GenBank/DDBJ databases">
        <authorList>
            <person name="Nowell W R."/>
        </authorList>
    </citation>
    <scope>NUCLEOTIDE SEQUENCE</scope>
</reference>
<feature type="compositionally biased region" description="Basic and acidic residues" evidence="3">
    <location>
        <begin position="19"/>
        <end position="39"/>
    </location>
</feature>
<comment type="caution">
    <text evidence="8">The sequence shown here is derived from an EMBL/GenBank/DDBJ whole genome shotgun (WGS) entry which is preliminary data.</text>
</comment>
<evidence type="ECO:0000313" key="8">
    <source>
        <dbReference type="EMBL" id="CAF2164366.1"/>
    </source>
</evidence>
<dbReference type="GO" id="GO:0016787">
    <property type="term" value="F:hydrolase activity"/>
    <property type="evidence" value="ECO:0007669"/>
    <property type="project" value="UniProtKB-KW"/>
</dbReference>
<dbReference type="GO" id="GO:0006281">
    <property type="term" value="P:DNA repair"/>
    <property type="evidence" value="ECO:0007669"/>
    <property type="project" value="UniProtKB-KW"/>
</dbReference>
<dbReference type="SUPFAM" id="SSF56219">
    <property type="entry name" value="DNase I-like"/>
    <property type="match status" value="1"/>
</dbReference>
<dbReference type="InterPro" id="IPR036691">
    <property type="entry name" value="Endo/exonu/phosph_ase_sf"/>
</dbReference>
<feature type="domain" description="DNA helicase Pif1-like DEAD-box helicase" evidence="4">
    <location>
        <begin position="1169"/>
        <end position="1386"/>
    </location>
</feature>
<dbReference type="Gene3D" id="3.40.50.300">
    <property type="entry name" value="P-loop containing nucleotide triphosphate hydrolases"/>
    <property type="match status" value="1"/>
</dbReference>
<keyword evidence="2" id="KW-0175">Coiled coil</keyword>
<dbReference type="Gene3D" id="3.60.10.10">
    <property type="entry name" value="Endonuclease/exonuclease/phosphatase"/>
    <property type="match status" value="1"/>
</dbReference>
<sequence length="2007" mass="233619">MPKLKRRSISQKNAGMIKNMREKRNDDEFRLSDNRRRAESLQIARQNYEFKTEGNKRRAEAHKIERQNDEFKTEENKRRAEALMIERQNDEFKKEENKRRAEAHKIERQNIEFRTQENGRRLNLLKIKREEEEYKEEERRRNASRMRMSRDKYENNFHLMKLNYESKIKEGPTHICSCCGGLWFEYSIKEFTVEMLRNKGLPKEFIDKIYYLKNTIIKLCVTCRKDIMLNKVPNLCLSNGLAFYEVPDCLKILTELEERLISPRIPFMVIRTLGFCKQFGLKGNLVNVPINVDTNVSILPRSFSDTHTIQLKLMRQMKNKNAFMYETIRPKVVHTAIKYLIGQELYKDEGIVISNDWIKEYSNERENFIVNDEDKKLNVNENKGEVFDDDDDWNELDGKPISPGATETLLNDETNNQNDIGIKFAPGENNRPISILMDLKVDELTFPKIYCGKQRKIKENVRLTYAKIAKSELRMFDRRCGRVSKLFFTYKKLQTRKFSDAISINLRKTKNTKNVTVAQMLNRDYVNGLIHTDDAFTFLRCDRSSPAFWEMKKKELLAMFRQLGCPTIFLTLSAAETKWSELIVILTQVLENKVITLEEAENLSYEKKCDLIRKDPVTCVRYFEHRLKCLWEILLAPCGPFEGNGLEDKYIRVEFQFRGSPHIHVFIWLKNAPKYDKNNPKSIEQCIEFIDKLISVNAKPTEFSEELINVQRHKHSHTCKKHVKNGIKCRFGIPYFPMRKTMILEPFSDDEKFTKKEREEISKNRQNVIEELGKISKDTDNSLTFEEFLEHVNINEEEYIKMIRSELKKAKVFLKRAPNEIRINAYNSMIMSLHRANMDIQFILDPYSCLMYCVDYINKSENGMSKLLREALNELKKGNSTVKERLRVIANKFLNSSEISAQEAVYHILSIPLSISSRSTVFINTNRPENRISMLKSDEILQKLEPDSNDVFVEGLIDMYTNRPDEMKNVCLADFASLYNVSKKKADNAQITENSDDEYVIDNEIDEKTIALKMKNGKGWIKNRKKKKIIRCRNFKLHQDPENYYREQLMLFLPWSNEEENLININHEETFELYKDLIQQKRSEYVHREANQFEQAFEDHTERENENDIDDKNIEYDEDKNEFLIYEIGNNEGDIFVEMGINTRTEKIEHFNVPKIIPDTEYQRMMRSLNYSQRKYTLNVMNLIKNGDKQFFHFINGGAGVGKSTLIKAVYQSILRFYNSLPGSNPETNRAALCAPTGKAATLIDGMTLHSFLSLPVNQCKHKLVKLDNDISNRIGVKLKDLQLLIIDEISMVGFTMFQHVDARLQQIMRTKKPFGGISVIVLSDFNQLRPVGDKYIFQFNNSYNALVDNPLWSLFELFELTEIMRQKDDKSFAIALSNIGKGTMTLEDINLLKSQIVSTENLEIIEDAIRIFRSNAEVDAYNTKVLASLSTEGTTANAYDFCVGDGLASIKEKVLSNVKNLKTTETYGLPLKIDLKVGAKYMMTVNSDTEDGLVNGACGKLVMIGLGKLQKTNETVPCRIWIKFNGEKTGRKARVNFYNVMRNRNIDSSLTPIEPVIRQINTKSTNFKVEWKQFPIVPCKAMIIYKSQGGTYEKVVVNLKKGTARSELYVACSRSTKASGLYLIGDFVPPKPPEHNDSVTMMFKTMRSERMVKFSLEFPEESQGERFSVIFHDVQSLNKNILDTKPNDSLEIEGFKVVHRRDCNDIRKPFGQITYLKNHLKYESIAERCEYSGKNHIEYSSIKIYDICIISVYNSPNSPFDVLKRHINEAITASKRFCENIIVVGDFNINLKIKTNYKFIEYMKSFGLTLINKLNKNSTNANTQIDYCFANANGWKCDYFESLTSFHKPLWIRKHGIDSQLYVDENEQIRTDMPLNLGDLSIDDRSDVMDIDDQSSFEQTHTDISFNIKDFRTDDQPEIMEIDEQSSFENYEMPDEENDQIHTDVSFNLKELKTNGLRASTIFGGKSPIETYEIVDLNTRRILDHFLLVLDSNNTTDTDQISIKLE</sequence>
<keyword evidence="1" id="KW-0067">ATP-binding</keyword>
<feature type="domain" description="Endonuclease/exonuclease/phosphatase" evidence="6">
    <location>
        <begin position="1748"/>
        <end position="1835"/>
    </location>
</feature>
<keyword evidence="1" id="KW-0347">Helicase</keyword>
<proteinExistence type="inferred from homology"/>
<dbReference type="Proteomes" id="UP000663887">
    <property type="component" value="Unassembled WGS sequence"/>
</dbReference>
<dbReference type="Pfam" id="PF20209">
    <property type="entry name" value="DUF6570"/>
    <property type="match status" value="1"/>
</dbReference>
<dbReference type="EC" id="5.6.2.3" evidence="1"/>
<comment type="catalytic activity">
    <reaction evidence="1">
        <text>ATP + H2O = ADP + phosphate + H(+)</text>
        <dbReference type="Rhea" id="RHEA:13065"/>
        <dbReference type="ChEBI" id="CHEBI:15377"/>
        <dbReference type="ChEBI" id="CHEBI:15378"/>
        <dbReference type="ChEBI" id="CHEBI:30616"/>
        <dbReference type="ChEBI" id="CHEBI:43474"/>
        <dbReference type="ChEBI" id="CHEBI:456216"/>
        <dbReference type="EC" id="5.6.2.3"/>
    </reaction>
</comment>
<evidence type="ECO:0000256" key="2">
    <source>
        <dbReference type="SAM" id="Coils"/>
    </source>
</evidence>
<keyword evidence="1" id="KW-0234">DNA repair</keyword>
<feature type="region of interest" description="Disordered" evidence="3">
    <location>
        <begin position="1"/>
        <end position="47"/>
    </location>
</feature>
<gene>
    <name evidence="8" type="ORF">XDN619_LOCUS30777</name>
</gene>
<feature type="domain" description="DUF6570" evidence="7">
    <location>
        <begin position="230"/>
        <end position="358"/>
    </location>
</feature>
<dbReference type="EMBL" id="CAJNRG010015329">
    <property type="protein sequence ID" value="CAF2164366.1"/>
    <property type="molecule type" value="Genomic_DNA"/>
</dbReference>
<dbReference type="InterPro" id="IPR051055">
    <property type="entry name" value="PIF1_helicase"/>
</dbReference>
<evidence type="ECO:0000256" key="1">
    <source>
        <dbReference type="RuleBase" id="RU363044"/>
    </source>
</evidence>
<dbReference type="InterPro" id="IPR025476">
    <property type="entry name" value="Helitron_helicase-like"/>
</dbReference>
<dbReference type="Pfam" id="PF14529">
    <property type="entry name" value="Exo_endo_phos_2"/>
    <property type="match status" value="1"/>
</dbReference>
<comment type="similarity">
    <text evidence="1">Belongs to the helicase family.</text>
</comment>
<dbReference type="Pfam" id="PF14214">
    <property type="entry name" value="Helitron_like_N"/>
    <property type="match status" value="1"/>
</dbReference>
<name>A0A816YUA6_9BILA</name>
<keyword evidence="1" id="KW-0227">DNA damage</keyword>
<keyword evidence="1" id="KW-0378">Hydrolase</keyword>
<dbReference type="GO" id="GO:0000723">
    <property type="term" value="P:telomere maintenance"/>
    <property type="evidence" value="ECO:0007669"/>
    <property type="project" value="InterPro"/>
</dbReference>
<dbReference type="GO" id="GO:0005524">
    <property type="term" value="F:ATP binding"/>
    <property type="evidence" value="ECO:0007669"/>
    <property type="project" value="UniProtKB-KW"/>
</dbReference>
<evidence type="ECO:0000256" key="3">
    <source>
        <dbReference type="SAM" id="MobiDB-lite"/>
    </source>
</evidence>
<evidence type="ECO:0000259" key="5">
    <source>
        <dbReference type="Pfam" id="PF14214"/>
    </source>
</evidence>
<evidence type="ECO:0000259" key="6">
    <source>
        <dbReference type="Pfam" id="PF14529"/>
    </source>
</evidence>
<dbReference type="GO" id="GO:0006310">
    <property type="term" value="P:DNA recombination"/>
    <property type="evidence" value="ECO:0007669"/>
    <property type="project" value="UniProtKB-KW"/>
</dbReference>
<organism evidence="8 9">
    <name type="scientific">Rotaria magnacalcarata</name>
    <dbReference type="NCBI Taxonomy" id="392030"/>
    <lineage>
        <taxon>Eukaryota</taxon>
        <taxon>Metazoa</taxon>
        <taxon>Spiralia</taxon>
        <taxon>Gnathifera</taxon>
        <taxon>Rotifera</taxon>
        <taxon>Eurotatoria</taxon>
        <taxon>Bdelloidea</taxon>
        <taxon>Philodinida</taxon>
        <taxon>Philodinidae</taxon>
        <taxon>Rotaria</taxon>
    </lineage>
</organism>
<feature type="coiled-coil region" evidence="2">
    <location>
        <begin position="85"/>
        <end position="147"/>
    </location>
</feature>
<evidence type="ECO:0000259" key="4">
    <source>
        <dbReference type="Pfam" id="PF05970"/>
    </source>
</evidence>